<accession>A0A6A5VC47</accession>
<evidence type="ECO:0000256" key="2">
    <source>
        <dbReference type="ARBA" id="ARBA00022692"/>
    </source>
</evidence>
<reference evidence="8" key="1">
    <citation type="journal article" date="2020" name="Stud. Mycol.">
        <title>101 Dothideomycetes genomes: a test case for predicting lifestyles and emergence of pathogens.</title>
        <authorList>
            <person name="Haridas S."/>
            <person name="Albert R."/>
            <person name="Binder M."/>
            <person name="Bloem J."/>
            <person name="Labutti K."/>
            <person name="Salamov A."/>
            <person name="Andreopoulos B."/>
            <person name="Baker S."/>
            <person name="Barry K."/>
            <person name="Bills G."/>
            <person name="Bluhm B."/>
            <person name="Cannon C."/>
            <person name="Castanera R."/>
            <person name="Culley D."/>
            <person name="Daum C."/>
            <person name="Ezra D."/>
            <person name="Gonzalez J."/>
            <person name="Henrissat B."/>
            <person name="Kuo A."/>
            <person name="Liang C."/>
            <person name="Lipzen A."/>
            <person name="Lutzoni F."/>
            <person name="Magnuson J."/>
            <person name="Mondo S."/>
            <person name="Nolan M."/>
            <person name="Ohm R."/>
            <person name="Pangilinan J."/>
            <person name="Park H.-J."/>
            <person name="Ramirez L."/>
            <person name="Alfaro M."/>
            <person name="Sun H."/>
            <person name="Tritt A."/>
            <person name="Yoshinaga Y."/>
            <person name="Zwiers L.-H."/>
            <person name="Turgeon B."/>
            <person name="Goodwin S."/>
            <person name="Spatafora J."/>
            <person name="Crous P."/>
            <person name="Grigoriev I."/>
        </authorList>
    </citation>
    <scope>NUCLEOTIDE SEQUENCE</scope>
    <source>
        <strain evidence="8">CBS 107.79</strain>
    </source>
</reference>
<dbReference type="OrthoDB" id="4682787at2759"/>
<dbReference type="Pfam" id="PF20684">
    <property type="entry name" value="Fung_rhodopsin"/>
    <property type="match status" value="1"/>
</dbReference>
<keyword evidence="4 6" id="KW-0472">Membrane</keyword>
<comment type="similarity">
    <text evidence="5">Belongs to the SAT4 family.</text>
</comment>
<organism evidence="8 9">
    <name type="scientific">Bimuria novae-zelandiae CBS 107.79</name>
    <dbReference type="NCBI Taxonomy" id="1447943"/>
    <lineage>
        <taxon>Eukaryota</taxon>
        <taxon>Fungi</taxon>
        <taxon>Dikarya</taxon>
        <taxon>Ascomycota</taxon>
        <taxon>Pezizomycotina</taxon>
        <taxon>Dothideomycetes</taxon>
        <taxon>Pleosporomycetidae</taxon>
        <taxon>Pleosporales</taxon>
        <taxon>Massarineae</taxon>
        <taxon>Didymosphaeriaceae</taxon>
        <taxon>Bimuria</taxon>
    </lineage>
</organism>
<comment type="subcellular location">
    <subcellularLocation>
        <location evidence="1">Membrane</location>
        <topology evidence="1">Multi-pass membrane protein</topology>
    </subcellularLocation>
</comment>
<sequence length="91" mass="10371">MLLKTAILLELLRIFSPRGQRSLFFWACHILIWLKIVFYTICTFLEVFACSPREKLWNKLLPGGHCINGHLLTMASGGINVPSDLVIFLLP</sequence>
<evidence type="ECO:0000256" key="4">
    <source>
        <dbReference type="ARBA" id="ARBA00023136"/>
    </source>
</evidence>
<dbReference type="PANTHER" id="PTHR33048:SF47">
    <property type="entry name" value="INTEGRAL MEMBRANE PROTEIN-RELATED"/>
    <property type="match status" value="1"/>
</dbReference>
<feature type="transmembrane region" description="Helical" evidence="6">
    <location>
        <begin position="23"/>
        <end position="49"/>
    </location>
</feature>
<gene>
    <name evidence="8" type="ORF">BU23DRAFT_126774</name>
</gene>
<evidence type="ECO:0000256" key="3">
    <source>
        <dbReference type="ARBA" id="ARBA00022989"/>
    </source>
</evidence>
<dbReference type="GO" id="GO:0016020">
    <property type="term" value="C:membrane"/>
    <property type="evidence" value="ECO:0007669"/>
    <property type="project" value="UniProtKB-SubCell"/>
</dbReference>
<dbReference type="InterPro" id="IPR049326">
    <property type="entry name" value="Rhodopsin_dom_fungi"/>
</dbReference>
<keyword evidence="2 6" id="KW-0812">Transmembrane</keyword>
<feature type="domain" description="Rhodopsin" evidence="7">
    <location>
        <begin position="2"/>
        <end position="91"/>
    </location>
</feature>
<evidence type="ECO:0000256" key="5">
    <source>
        <dbReference type="ARBA" id="ARBA00038359"/>
    </source>
</evidence>
<dbReference type="Proteomes" id="UP000800036">
    <property type="component" value="Unassembled WGS sequence"/>
</dbReference>
<name>A0A6A5VC47_9PLEO</name>
<dbReference type="AlphaFoldDB" id="A0A6A5VC47"/>
<keyword evidence="3 6" id="KW-1133">Transmembrane helix</keyword>
<evidence type="ECO:0000259" key="7">
    <source>
        <dbReference type="Pfam" id="PF20684"/>
    </source>
</evidence>
<keyword evidence="9" id="KW-1185">Reference proteome</keyword>
<evidence type="ECO:0000256" key="1">
    <source>
        <dbReference type="ARBA" id="ARBA00004141"/>
    </source>
</evidence>
<dbReference type="EMBL" id="ML976678">
    <property type="protein sequence ID" value="KAF1973919.1"/>
    <property type="molecule type" value="Genomic_DNA"/>
</dbReference>
<protein>
    <recommendedName>
        <fullName evidence="7">Rhodopsin domain-containing protein</fullName>
    </recommendedName>
</protein>
<evidence type="ECO:0000313" key="9">
    <source>
        <dbReference type="Proteomes" id="UP000800036"/>
    </source>
</evidence>
<evidence type="ECO:0000256" key="6">
    <source>
        <dbReference type="SAM" id="Phobius"/>
    </source>
</evidence>
<dbReference type="InterPro" id="IPR052337">
    <property type="entry name" value="SAT4-like"/>
</dbReference>
<dbReference type="PANTHER" id="PTHR33048">
    <property type="entry name" value="PTH11-LIKE INTEGRAL MEMBRANE PROTEIN (AFU_ORTHOLOGUE AFUA_5G11245)"/>
    <property type="match status" value="1"/>
</dbReference>
<proteinExistence type="inferred from homology"/>
<evidence type="ECO:0000313" key="8">
    <source>
        <dbReference type="EMBL" id="KAF1973919.1"/>
    </source>
</evidence>